<dbReference type="PANTHER" id="PTHR33392">
    <property type="entry name" value="POLYISOPRENYL-TEICHOIC ACID--PEPTIDOGLYCAN TEICHOIC ACID TRANSFERASE TAGU"/>
    <property type="match status" value="1"/>
</dbReference>
<comment type="similarity">
    <text evidence="1">Belongs to the LytR/CpsA/Psr (LCP) family.</text>
</comment>
<accession>A0A1I6RKJ0</accession>
<evidence type="ECO:0000313" key="7">
    <source>
        <dbReference type="Proteomes" id="UP000198852"/>
    </source>
</evidence>
<gene>
    <name evidence="6" type="ORF">SAMN05660874_02310</name>
</gene>
<dbReference type="InterPro" id="IPR050922">
    <property type="entry name" value="LytR/CpsA/Psr_CW_biosynth"/>
</dbReference>
<keyword evidence="3" id="KW-1133">Transmembrane helix</keyword>
<dbReference type="NCBIfam" id="TIGR00350">
    <property type="entry name" value="lytR_cpsA_psr"/>
    <property type="match status" value="1"/>
</dbReference>
<dbReference type="Pfam" id="PF13399">
    <property type="entry name" value="LytR_C"/>
    <property type="match status" value="1"/>
</dbReference>
<dbReference type="STRING" id="95161.SAMN05660874_02310"/>
<dbReference type="EMBL" id="FOZX01000003">
    <property type="protein sequence ID" value="SFS65164.1"/>
    <property type="molecule type" value="Genomic_DNA"/>
</dbReference>
<evidence type="ECO:0000313" key="6">
    <source>
        <dbReference type="EMBL" id="SFS65164.1"/>
    </source>
</evidence>
<evidence type="ECO:0000259" key="4">
    <source>
        <dbReference type="Pfam" id="PF03816"/>
    </source>
</evidence>
<feature type="region of interest" description="Disordered" evidence="2">
    <location>
        <begin position="471"/>
        <end position="492"/>
    </location>
</feature>
<keyword evidence="3" id="KW-0812">Transmembrane</keyword>
<organism evidence="6 7">
    <name type="scientific">Saccharopolyspora flava</name>
    <dbReference type="NCBI Taxonomy" id="95161"/>
    <lineage>
        <taxon>Bacteria</taxon>
        <taxon>Bacillati</taxon>
        <taxon>Actinomycetota</taxon>
        <taxon>Actinomycetes</taxon>
        <taxon>Pseudonocardiales</taxon>
        <taxon>Pseudonocardiaceae</taxon>
        <taxon>Saccharopolyspora</taxon>
    </lineage>
</organism>
<feature type="domain" description="Cell envelope-related transcriptional attenuator" evidence="4">
    <location>
        <begin position="105"/>
        <end position="273"/>
    </location>
</feature>
<dbReference type="AlphaFoldDB" id="A0A1I6RKJ0"/>
<feature type="transmembrane region" description="Helical" evidence="3">
    <location>
        <begin position="29"/>
        <end position="53"/>
    </location>
</feature>
<dbReference type="Pfam" id="PF03816">
    <property type="entry name" value="LytR_cpsA_psr"/>
    <property type="match status" value="1"/>
</dbReference>
<keyword evidence="3" id="KW-0472">Membrane</keyword>
<dbReference type="PANTHER" id="PTHR33392:SF6">
    <property type="entry name" value="POLYISOPRENYL-TEICHOIC ACID--PEPTIDOGLYCAN TEICHOIC ACID TRANSFERASE TAGU"/>
    <property type="match status" value="1"/>
</dbReference>
<evidence type="ECO:0000256" key="3">
    <source>
        <dbReference type="SAM" id="Phobius"/>
    </source>
</evidence>
<proteinExistence type="inferred from homology"/>
<dbReference type="InterPro" id="IPR027381">
    <property type="entry name" value="LytR/CpsA/Psr_C"/>
</dbReference>
<feature type="domain" description="LytR/CpsA/Psr regulator C-terminal" evidence="5">
    <location>
        <begin position="370"/>
        <end position="453"/>
    </location>
</feature>
<reference evidence="7" key="1">
    <citation type="submission" date="2016-10" db="EMBL/GenBank/DDBJ databases">
        <authorList>
            <person name="Varghese N."/>
            <person name="Submissions S."/>
        </authorList>
    </citation>
    <scope>NUCLEOTIDE SEQUENCE [LARGE SCALE GENOMIC DNA]</scope>
    <source>
        <strain evidence="7">DSM 44771</strain>
    </source>
</reference>
<evidence type="ECO:0000256" key="1">
    <source>
        <dbReference type="ARBA" id="ARBA00006068"/>
    </source>
</evidence>
<sequence>MAQVGRRARPDITATTPLRSLRPTRRRSVAARAAVALSSALVLLLTGFGWSLLGDLGGSTSSANDNEPVDVLLVGMDGRTDAQGNPLPPELLRELRTEDSGSSLTDTVMLLHVSADRTRAVAHSLPRDSYVAVPGHGSHKLNAAYGIGKAQERRRLQSDGVDDQADLERLSSDAGRDLLVRTVHQLTGVDINHVAEVNLLGFYELTTAIGGVEVCLNQPVDDPYSGARFAAGRQEVSGGDALAFVRQRHGLPRGDLDRVQRQQAFLAGFAERVLSAGTLTSPAKLQRLLNAVERSVVLDDDWDVLGFAGDLTGLAGGNIQFGTIPVADPEYDTPDGQAVKVLPQSVRRAIARANEGPPPPPSKPADLETTTVEIFNGTSTTGMAARAEEELRDGDVVIGHVGNGPETTESRVLHHPNDADVAEYVSGLLGSIPTAVDPSLPMGNVRVLQGKDYDDPENIQEFAPRAPIRLDGQQAPLPTKSGITADEIPCVN</sequence>
<dbReference type="InterPro" id="IPR004474">
    <property type="entry name" value="LytR_CpsA_psr"/>
</dbReference>
<dbReference type="OrthoDB" id="9782542at2"/>
<name>A0A1I6RKJ0_9PSEU</name>
<dbReference type="RefSeq" id="WP_093416045.1">
    <property type="nucleotide sequence ID" value="NZ_FOZX01000003.1"/>
</dbReference>
<evidence type="ECO:0000256" key="2">
    <source>
        <dbReference type="SAM" id="MobiDB-lite"/>
    </source>
</evidence>
<keyword evidence="7" id="KW-1185">Reference proteome</keyword>
<dbReference type="Proteomes" id="UP000198852">
    <property type="component" value="Unassembled WGS sequence"/>
</dbReference>
<evidence type="ECO:0000259" key="5">
    <source>
        <dbReference type="Pfam" id="PF13399"/>
    </source>
</evidence>
<dbReference type="Gene3D" id="3.30.70.2390">
    <property type="match status" value="1"/>
</dbReference>
<dbReference type="Gene3D" id="3.40.630.190">
    <property type="entry name" value="LCP protein"/>
    <property type="match status" value="1"/>
</dbReference>
<protein>
    <submittedName>
        <fullName evidence="6">Transcriptional attenuator, LytR family</fullName>
    </submittedName>
</protein>